<dbReference type="EMBL" id="GBRH01175505">
    <property type="protein sequence ID" value="JAE22391.1"/>
    <property type="molecule type" value="Transcribed_RNA"/>
</dbReference>
<sequence>MMPLRPSSKMVISKSMFHWGVSTLAEGVHLEGESEHIFWIWAGESCCSSHGWVLLASSQAVVMVGPKKCRVIGVWSIGCTGSVRHGGSVSRG</sequence>
<reference evidence="1" key="1">
    <citation type="submission" date="2014-09" db="EMBL/GenBank/DDBJ databases">
        <authorList>
            <person name="Magalhaes I.L.F."/>
            <person name="Oliveira U."/>
            <person name="Santos F.R."/>
            <person name="Vidigal T.H.D.A."/>
            <person name="Brescovit A.D."/>
            <person name="Santos A.J."/>
        </authorList>
    </citation>
    <scope>NUCLEOTIDE SEQUENCE</scope>
    <source>
        <tissue evidence="1">Shoot tissue taken approximately 20 cm above the soil surface</tissue>
    </source>
</reference>
<name>A0A0A9GIN1_ARUDO</name>
<reference evidence="1" key="2">
    <citation type="journal article" date="2015" name="Data Brief">
        <title>Shoot transcriptome of the giant reed, Arundo donax.</title>
        <authorList>
            <person name="Barrero R.A."/>
            <person name="Guerrero F.D."/>
            <person name="Moolhuijzen P."/>
            <person name="Goolsby J.A."/>
            <person name="Tidwell J."/>
            <person name="Bellgard S.E."/>
            <person name="Bellgard M.I."/>
        </authorList>
    </citation>
    <scope>NUCLEOTIDE SEQUENCE</scope>
    <source>
        <tissue evidence="1">Shoot tissue taken approximately 20 cm above the soil surface</tissue>
    </source>
</reference>
<evidence type="ECO:0000313" key="1">
    <source>
        <dbReference type="EMBL" id="JAE22391.1"/>
    </source>
</evidence>
<accession>A0A0A9GIN1</accession>
<protein>
    <submittedName>
        <fullName evidence="1">Uncharacterized protein</fullName>
    </submittedName>
</protein>
<proteinExistence type="predicted"/>
<organism evidence="1">
    <name type="scientific">Arundo donax</name>
    <name type="common">Giant reed</name>
    <name type="synonym">Donax arundinaceus</name>
    <dbReference type="NCBI Taxonomy" id="35708"/>
    <lineage>
        <taxon>Eukaryota</taxon>
        <taxon>Viridiplantae</taxon>
        <taxon>Streptophyta</taxon>
        <taxon>Embryophyta</taxon>
        <taxon>Tracheophyta</taxon>
        <taxon>Spermatophyta</taxon>
        <taxon>Magnoliopsida</taxon>
        <taxon>Liliopsida</taxon>
        <taxon>Poales</taxon>
        <taxon>Poaceae</taxon>
        <taxon>PACMAD clade</taxon>
        <taxon>Arundinoideae</taxon>
        <taxon>Arundineae</taxon>
        <taxon>Arundo</taxon>
    </lineage>
</organism>
<dbReference type="AlphaFoldDB" id="A0A0A9GIN1"/>